<keyword evidence="2" id="KW-1185">Reference proteome</keyword>
<reference evidence="1 2" key="1">
    <citation type="submission" date="2021-06" db="EMBL/GenBank/DDBJ databases">
        <title>Caerostris extrusa draft genome.</title>
        <authorList>
            <person name="Kono N."/>
            <person name="Arakawa K."/>
        </authorList>
    </citation>
    <scope>NUCLEOTIDE SEQUENCE [LARGE SCALE GENOMIC DNA]</scope>
</reference>
<evidence type="ECO:0000313" key="1">
    <source>
        <dbReference type="EMBL" id="GIY70971.1"/>
    </source>
</evidence>
<proteinExistence type="predicted"/>
<accession>A0AAV4VKI9</accession>
<protein>
    <submittedName>
        <fullName evidence="1">Uncharacterized protein</fullName>
    </submittedName>
</protein>
<gene>
    <name evidence="1" type="ORF">CEXT_316451</name>
</gene>
<comment type="caution">
    <text evidence="1">The sequence shown here is derived from an EMBL/GenBank/DDBJ whole genome shotgun (WGS) entry which is preliminary data.</text>
</comment>
<dbReference type="AlphaFoldDB" id="A0AAV4VKI9"/>
<evidence type="ECO:0000313" key="2">
    <source>
        <dbReference type="Proteomes" id="UP001054945"/>
    </source>
</evidence>
<organism evidence="1 2">
    <name type="scientific">Caerostris extrusa</name>
    <name type="common">Bark spider</name>
    <name type="synonym">Caerostris bankana</name>
    <dbReference type="NCBI Taxonomy" id="172846"/>
    <lineage>
        <taxon>Eukaryota</taxon>
        <taxon>Metazoa</taxon>
        <taxon>Ecdysozoa</taxon>
        <taxon>Arthropoda</taxon>
        <taxon>Chelicerata</taxon>
        <taxon>Arachnida</taxon>
        <taxon>Araneae</taxon>
        <taxon>Araneomorphae</taxon>
        <taxon>Entelegynae</taxon>
        <taxon>Araneoidea</taxon>
        <taxon>Araneidae</taxon>
        <taxon>Caerostris</taxon>
    </lineage>
</organism>
<dbReference type="Proteomes" id="UP001054945">
    <property type="component" value="Unassembled WGS sequence"/>
</dbReference>
<sequence>MTSQAAWKKWWLRGILGRYSLPPQIRRDGPLAFSIPPSTSETREARVRNEMITQRSMVVGQRLDRVFLWWKAIASLNARRCSALLFDGPFYFSGRGWHRSDSDDSYSLPRYSWLLPVMLWPRARDSRKKKGL</sequence>
<name>A0AAV4VKI9_CAEEX</name>
<dbReference type="EMBL" id="BPLR01014738">
    <property type="protein sequence ID" value="GIY70971.1"/>
    <property type="molecule type" value="Genomic_DNA"/>
</dbReference>